<dbReference type="InterPro" id="IPR020084">
    <property type="entry name" value="NUDIX_hydrolase_CS"/>
</dbReference>
<evidence type="ECO:0000256" key="17">
    <source>
        <dbReference type="SAM" id="MobiDB-lite"/>
    </source>
</evidence>
<keyword evidence="11" id="KW-0464">Manganese</keyword>
<feature type="region of interest" description="Disordered" evidence="17">
    <location>
        <begin position="1"/>
        <end position="104"/>
    </location>
</feature>
<dbReference type="InterPro" id="IPR044099">
    <property type="entry name" value="Dcp2_NUDIX"/>
</dbReference>
<dbReference type="GO" id="GO:0005634">
    <property type="term" value="C:nucleus"/>
    <property type="evidence" value="ECO:0007669"/>
    <property type="project" value="UniProtKB-SubCell"/>
</dbReference>
<comment type="function">
    <text evidence="14">Decapping metalloenzyme that catalyzes the cleavage of the cap structure on mRNAs. Removes the 7-methyl guanine cap structure from mRNA molecules, yielding a 5'-phosphorylated mRNA fragment and 7m-GDP. Necessary for the degradation of mRNAs, both in normal mRNA turnover and in nonsense-mediated mRNA decay. Plays a role in replication-dependent histone mRNA degradation. Has higher activity towards mRNAs that lack a poly(A) tail. Has no activity towards a cap structure lacking an RNA moiety. The presence of a N(6)-methyladenosine methylation at the second transcribed position of mRNAs (N(6),2'-O-dimethyladenosine cap; m6A(m)) provides resistance to DCP2-mediated decapping. Blocks autophagy in nutrient-rich conditions by repressing the expression of ATG-related genes through degradation of their transcripts.</text>
</comment>
<evidence type="ECO:0000256" key="14">
    <source>
        <dbReference type="ARBA" id="ARBA00060003"/>
    </source>
</evidence>
<dbReference type="PANTHER" id="PTHR23114">
    <property type="entry name" value="M7GPPPN-MRNA HYDROLASE"/>
    <property type="match status" value="1"/>
</dbReference>
<dbReference type="FunFam" id="3.90.79.10:FF:000003">
    <property type="entry name" value="M7GpppN-mRNA hydrolase isoform 2"/>
    <property type="match status" value="1"/>
</dbReference>
<evidence type="ECO:0000313" key="19">
    <source>
        <dbReference type="EMBL" id="KHN75947.1"/>
    </source>
</evidence>
<feature type="region of interest" description="Disordered" evidence="17">
    <location>
        <begin position="695"/>
        <end position="787"/>
    </location>
</feature>
<evidence type="ECO:0000256" key="16">
    <source>
        <dbReference type="ARBA" id="ARBA00078183"/>
    </source>
</evidence>
<feature type="compositionally biased region" description="Polar residues" evidence="17">
    <location>
        <begin position="62"/>
        <end position="77"/>
    </location>
</feature>
<evidence type="ECO:0000256" key="8">
    <source>
        <dbReference type="ARBA" id="ARBA00022723"/>
    </source>
</evidence>
<evidence type="ECO:0000259" key="18">
    <source>
        <dbReference type="PROSITE" id="PS51462"/>
    </source>
</evidence>
<organism evidence="19 20">
    <name type="scientific">Toxocara canis</name>
    <name type="common">Canine roundworm</name>
    <dbReference type="NCBI Taxonomy" id="6265"/>
    <lineage>
        <taxon>Eukaryota</taxon>
        <taxon>Metazoa</taxon>
        <taxon>Ecdysozoa</taxon>
        <taxon>Nematoda</taxon>
        <taxon>Chromadorea</taxon>
        <taxon>Rhabditida</taxon>
        <taxon>Spirurina</taxon>
        <taxon>Ascaridomorpha</taxon>
        <taxon>Ascaridoidea</taxon>
        <taxon>Toxocaridae</taxon>
        <taxon>Toxocara</taxon>
    </lineage>
</organism>
<dbReference type="InterPro" id="IPR000086">
    <property type="entry name" value="NUDIX_hydrolase_dom"/>
</dbReference>
<comment type="cofactor">
    <cofactor evidence="2">
        <name>Mg(2+)</name>
        <dbReference type="ChEBI" id="CHEBI:18420"/>
    </cofactor>
</comment>
<dbReference type="OrthoDB" id="18996at2759"/>
<feature type="compositionally biased region" description="Basic and acidic residues" evidence="17">
    <location>
        <begin position="571"/>
        <end position="583"/>
    </location>
</feature>
<keyword evidence="10" id="KW-0694">RNA-binding</keyword>
<feature type="compositionally biased region" description="Polar residues" evidence="17">
    <location>
        <begin position="30"/>
        <end position="41"/>
    </location>
</feature>
<evidence type="ECO:0000256" key="13">
    <source>
        <dbReference type="ARBA" id="ARBA00047661"/>
    </source>
</evidence>
<feature type="domain" description="Nudix hydrolase" evidence="18">
    <location>
        <begin position="278"/>
        <end position="405"/>
    </location>
</feature>
<feature type="compositionally biased region" description="Pro residues" evidence="17">
    <location>
        <begin position="695"/>
        <end position="706"/>
    </location>
</feature>
<evidence type="ECO:0000256" key="3">
    <source>
        <dbReference type="ARBA" id="ARBA00004123"/>
    </source>
</evidence>
<sequence>MPSQPAQSKKSTRKKIVSVSDAAVDELTSAHPTSSGVTPSRAQDDHKTRTALSCTRKPHSQRGATSNRGQRQASCSESKFMHVTNPAERVSNSRHARSRNGEGGRTVGARIVKQMEPGHAQDEVFAAMGHCESHDPRIRRSKPAVQAHLNRTFTNSALMNNGGRQVAGPSGWNRNASSQYAGGFGPSIPEDVLNDICFRFLINIPEEEKSNVIRICFQIELAHWFYIDFYCKGDEGTPKCAEIGLRDFIRQIFNHCDFLAEFSGQVDQVIEKWREYKSSVPTYGAILLDSSLNYVLLVQGYYARNSWGFPKGKVNESEEPTDCAAREVSEEVGFDISEKIRDNRLIQKFINETMTRLYIITDVPTDFPFAPKTRNEIGKIQWFSVWDLPTDRNNQKACERIGLMPNNFYTVMPFVNDLQAYIVRQQNKRNKSKPKIGTSLTIGARSASAFDPVLPHQKLEFMPSVFTSLFPSTLESPLQNQTTGSVPSLSTNRTSPTSAFFKPLSTSSHPLSFTGPSFLQLVTNGASTSHIQGECIRPNVVARPVPTVPKPNVPPLGHPVYEATRRHHNDRKSSSVDMAKEEPSGVQQSYGSSSHDVGGTGSGSTGLRSKETSAQRRARRLRNRKSERETDSEENTSAAEVHAMATASGNHKPAPNVFASYQLFPVHPGFEVLRLTSRTSSGECIRPNVVARPVPTVPKPNVPPLGHPVYEATRRHHNDRKSSSVDMAKEEPSGVQQSYGSSSHDVGGTGSGSTGLRSKETSAQRRARRLRNRKSERETDSEENTSAAEVHAMATASGNHKISSPVDEPIIHLCEAWNNFKLDISRISSPVDEPIIHLCEAWNNFKLDISRFFVQVA</sequence>
<dbReference type="GO" id="GO:0003723">
    <property type="term" value="F:RNA binding"/>
    <property type="evidence" value="ECO:0007669"/>
    <property type="project" value="UniProtKB-KW"/>
</dbReference>
<proteinExistence type="inferred from homology"/>
<dbReference type="PROSITE" id="PS51462">
    <property type="entry name" value="NUDIX"/>
    <property type="match status" value="1"/>
</dbReference>
<dbReference type="GO" id="GO:0000184">
    <property type="term" value="P:nuclear-transcribed mRNA catabolic process, nonsense-mediated decay"/>
    <property type="evidence" value="ECO:0007669"/>
    <property type="project" value="InterPro"/>
</dbReference>
<name>A0A0B2V3C3_TOXCA</name>
<dbReference type="InterPro" id="IPR036189">
    <property type="entry name" value="DCP2_BoxA_sf"/>
</dbReference>
<keyword evidence="20" id="KW-1185">Reference proteome</keyword>
<dbReference type="STRING" id="6265.A0A0B2V3C3"/>
<dbReference type="Pfam" id="PF00293">
    <property type="entry name" value="NUDIX"/>
    <property type="match status" value="1"/>
</dbReference>
<gene>
    <name evidence="19" type="primary">Dcp2</name>
    <name evidence="19" type="ORF">Tcan_10548</name>
</gene>
<keyword evidence="6" id="KW-0963">Cytoplasm</keyword>
<dbReference type="Pfam" id="PF05026">
    <property type="entry name" value="DCP2"/>
    <property type="match status" value="1"/>
</dbReference>
<reference evidence="19 20" key="1">
    <citation type="submission" date="2014-11" db="EMBL/GenBank/DDBJ databases">
        <title>Genetic blueprint of the zoonotic pathogen Toxocara canis.</title>
        <authorList>
            <person name="Zhu X.-Q."/>
            <person name="Korhonen P.K."/>
            <person name="Cai H."/>
            <person name="Young N.D."/>
            <person name="Nejsum P."/>
            <person name="von Samson-Himmelstjerna G."/>
            <person name="Boag P.R."/>
            <person name="Tan P."/>
            <person name="Li Q."/>
            <person name="Min J."/>
            <person name="Yang Y."/>
            <person name="Wang X."/>
            <person name="Fang X."/>
            <person name="Hall R.S."/>
            <person name="Hofmann A."/>
            <person name="Sternberg P.W."/>
            <person name="Jex A.R."/>
            <person name="Gasser R.B."/>
        </authorList>
    </citation>
    <scope>NUCLEOTIDE SEQUENCE [LARGE SCALE GENOMIC DNA]</scope>
    <source>
        <strain evidence="19">PN_DK_2014</strain>
    </source>
</reference>
<dbReference type="SUPFAM" id="SSF55811">
    <property type="entry name" value="Nudix"/>
    <property type="match status" value="1"/>
</dbReference>
<keyword evidence="9 19" id="KW-0378">Hydrolase</keyword>
<evidence type="ECO:0000256" key="15">
    <source>
        <dbReference type="ARBA" id="ARBA00068566"/>
    </source>
</evidence>
<comment type="catalytic activity">
    <reaction evidence="13">
        <text>a 5'-end (N(7)-methyl 5'-triphosphoguanosine)-ribonucleoside in mRNA + H2O = N(7)-methyl-GDP + a 5'-end phospho-ribonucleoside in mRNA + 2 H(+)</text>
        <dbReference type="Rhea" id="RHEA:67484"/>
        <dbReference type="Rhea" id="RHEA-COMP:15692"/>
        <dbReference type="Rhea" id="RHEA-COMP:17167"/>
        <dbReference type="ChEBI" id="CHEBI:15377"/>
        <dbReference type="ChEBI" id="CHEBI:15378"/>
        <dbReference type="ChEBI" id="CHEBI:63714"/>
        <dbReference type="ChEBI" id="CHEBI:138282"/>
        <dbReference type="ChEBI" id="CHEBI:156461"/>
        <dbReference type="EC" id="3.6.1.62"/>
    </reaction>
    <physiologicalReaction direction="left-to-right" evidence="13">
        <dbReference type="Rhea" id="RHEA:67485"/>
    </physiologicalReaction>
</comment>
<accession>A0A0B2V3C3</accession>
<dbReference type="GO" id="GO:0140933">
    <property type="term" value="F:5'-(N(7)-methylguanosine 5'-triphospho)-[mRNA] hydrolase activity"/>
    <property type="evidence" value="ECO:0007669"/>
    <property type="project" value="UniProtKB-EC"/>
</dbReference>
<dbReference type="Gene3D" id="1.10.10.1050">
    <property type="entry name" value="Dcp2, box A domain"/>
    <property type="match status" value="1"/>
</dbReference>
<dbReference type="Proteomes" id="UP000031036">
    <property type="component" value="Unassembled WGS sequence"/>
</dbReference>
<dbReference type="InterPro" id="IPR007722">
    <property type="entry name" value="DCP2_BoxA"/>
</dbReference>
<feature type="compositionally biased region" description="Basic and acidic residues" evidence="17">
    <location>
        <begin position="720"/>
        <end position="732"/>
    </location>
</feature>
<comment type="similarity">
    <text evidence="5">Belongs to the Nudix hydrolase family. DCP2 subfamily.</text>
</comment>
<dbReference type="InterPro" id="IPR015797">
    <property type="entry name" value="NUDIX_hydrolase-like_dom_sf"/>
</dbReference>
<evidence type="ECO:0000256" key="4">
    <source>
        <dbReference type="ARBA" id="ARBA00004201"/>
    </source>
</evidence>
<evidence type="ECO:0000256" key="2">
    <source>
        <dbReference type="ARBA" id="ARBA00001946"/>
    </source>
</evidence>
<dbReference type="SUPFAM" id="SSF140586">
    <property type="entry name" value="Dcp2 domain-like"/>
    <property type="match status" value="1"/>
</dbReference>
<comment type="caution">
    <text evidence="19">The sequence shown here is derived from an EMBL/GenBank/DDBJ whole genome shotgun (WGS) entry which is preliminary data.</text>
</comment>
<dbReference type="GO" id="GO:0000932">
    <property type="term" value="C:P-body"/>
    <property type="evidence" value="ECO:0007669"/>
    <property type="project" value="UniProtKB-SubCell"/>
</dbReference>
<evidence type="ECO:0000256" key="6">
    <source>
        <dbReference type="ARBA" id="ARBA00022490"/>
    </source>
</evidence>
<keyword evidence="7" id="KW-0597">Phosphoprotein</keyword>
<keyword evidence="8" id="KW-0479">Metal-binding</keyword>
<protein>
    <recommendedName>
        <fullName evidence="15">m7GpppN-mRNA hydrolase</fullName>
    </recommendedName>
    <alternativeName>
        <fullName evidence="16">mRNA-decapping enzyme 2</fullName>
    </alternativeName>
</protein>
<evidence type="ECO:0000256" key="9">
    <source>
        <dbReference type="ARBA" id="ARBA00022801"/>
    </source>
</evidence>
<dbReference type="GO" id="GO:0030145">
    <property type="term" value="F:manganese ion binding"/>
    <property type="evidence" value="ECO:0007669"/>
    <property type="project" value="InterPro"/>
</dbReference>
<evidence type="ECO:0000256" key="12">
    <source>
        <dbReference type="ARBA" id="ARBA00023242"/>
    </source>
</evidence>
<dbReference type="PANTHER" id="PTHR23114:SF17">
    <property type="entry name" value="M7GPPPN-MRNA HYDROLASE"/>
    <property type="match status" value="1"/>
</dbReference>
<dbReference type="GO" id="GO:0000290">
    <property type="term" value="P:deadenylation-dependent decapping of nuclear-transcribed mRNA"/>
    <property type="evidence" value="ECO:0007669"/>
    <property type="project" value="InterPro"/>
</dbReference>
<dbReference type="FunFam" id="1.10.10.1050:FF:000001">
    <property type="entry name" value="M7GpppN-mRNA hydrolase isoform 2"/>
    <property type="match status" value="1"/>
</dbReference>
<evidence type="ECO:0000256" key="11">
    <source>
        <dbReference type="ARBA" id="ARBA00023211"/>
    </source>
</evidence>
<dbReference type="CDD" id="cd03672">
    <property type="entry name" value="NUDIX_Dcp2p_Nudt20"/>
    <property type="match status" value="1"/>
</dbReference>
<evidence type="ECO:0000256" key="10">
    <source>
        <dbReference type="ARBA" id="ARBA00022884"/>
    </source>
</evidence>
<evidence type="ECO:0000313" key="20">
    <source>
        <dbReference type="Proteomes" id="UP000031036"/>
    </source>
</evidence>
<feature type="compositionally biased region" description="Pro residues" evidence="17">
    <location>
        <begin position="547"/>
        <end position="557"/>
    </location>
</feature>
<dbReference type="PROSITE" id="PS00893">
    <property type="entry name" value="NUDIX_BOX"/>
    <property type="match status" value="1"/>
</dbReference>
<evidence type="ECO:0000256" key="1">
    <source>
        <dbReference type="ARBA" id="ARBA00001936"/>
    </source>
</evidence>
<evidence type="ECO:0000256" key="7">
    <source>
        <dbReference type="ARBA" id="ARBA00022553"/>
    </source>
</evidence>
<keyword evidence="12" id="KW-0539">Nucleus</keyword>
<feature type="region of interest" description="Disordered" evidence="17">
    <location>
        <begin position="547"/>
        <end position="639"/>
    </location>
</feature>
<dbReference type="Gene3D" id="3.90.79.10">
    <property type="entry name" value="Nucleoside Triphosphate Pyrophosphohydrolase"/>
    <property type="match status" value="1"/>
</dbReference>
<dbReference type="AlphaFoldDB" id="A0A0B2V3C3"/>
<comment type="cofactor">
    <cofactor evidence="1">
        <name>Mn(2+)</name>
        <dbReference type="ChEBI" id="CHEBI:29035"/>
    </cofactor>
</comment>
<dbReference type="SMART" id="SM01125">
    <property type="entry name" value="DCP2"/>
    <property type="match status" value="1"/>
</dbReference>
<evidence type="ECO:0000256" key="5">
    <source>
        <dbReference type="ARBA" id="ARBA00005279"/>
    </source>
</evidence>
<dbReference type="EMBL" id="JPKZ01002587">
    <property type="protein sequence ID" value="KHN75947.1"/>
    <property type="molecule type" value="Genomic_DNA"/>
</dbReference>
<comment type="subcellular location">
    <subcellularLocation>
        <location evidence="4">Cytoplasm</location>
        <location evidence="4">P-body</location>
    </subcellularLocation>
    <subcellularLocation>
        <location evidence="3">Nucleus</location>
    </subcellularLocation>
</comment>